<comment type="caution">
    <text evidence="1">The sequence shown here is derived from an EMBL/GenBank/DDBJ whole genome shotgun (WGS) entry which is preliminary data.</text>
</comment>
<proteinExistence type="predicted"/>
<reference evidence="1 2" key="1">
    <citation type="journal article" date="2019" name="Lett. Appl. Microbiol.">
        <title>A case of 'blown pack' spoilage of vacuum-packaged pork likely associated with Clostridium estertheticum in Canada.</title>
        <authorList>
            <person name="Zhang P."/>
            <person name="Ward P."/>
            <person name="McMullen L.M."/>
            <person name="Yang X."/>
        </authorList>
    </citation>
    <scope>NUCLEOTIDE SEQUENCE [LARGE SCALE GENOMIC DNA]</scope>
    <source>
        <strain evidence="1 2">MA19</strain>
    </source>
</reference>
<evidence type="ECO:0000313" key="2">
    <source>
        <dbReference type="Proteomes" id="UP000342249"/>
    </source>
</evidence>
<gene>
    <name evidence="1" type="ORF">E4V82_07790</name>
</gene>
<sequence length="112" mass="12707">MNKSRNIIKKAILIFCIAILPISFSNRAIYGTWNVFAYPNRVTINGYRYDNNREIMALTDNNKPKHEVSTIIDRITFKAIYSNGIKSMGYGKSVYLYLGGDRYLILRCGGGG</sequence>
<dbReference type="Proteomes" id="UP000342249">
    <property type="component" value="Unassembled WGS sequence"/>
</dbReference>
<evidence type="ECO:0000313" key="1">
    <source>
        <dbReference type="EMBL" id="MPQ62012.1"/>
    </source>
</evidence>
<name>A0A5N7IZY4_9CLOT</name>
<protein>
    <submittedName>
        <fullName evidence="1">Uncharacterized protein</fullName>
    </submittedName>
</protein>
<organism evidence="1 2">
    <name type="scientific">Clostridium estertheticum</name>
    <dbReference type="NCBI Taxonomy" id="238834"/>
    <lineage>
        <taxon>Bacteria</taxon>
        <taxon>Bacillati</taxon>
        <taxon>Bacillota</taxon>
        <taxon>Clostridia</taxon>
        <taxon>Eubacteriales</taxon>
        <taxon>Clostridiaceae</taxon>
        <taxon>Clostridium</taxon>
    </lineage>
</organism>
<dbReference type="RefSeq" id="WP_152751823.1">
    <property type="nucleotide sequence ID" value="NZ_SPSE01000019.1"/>
</dbReference>
<dbReference type="EMBL" id="SPSF01000017">
    <property type="protein sequence ID" value="MPQ62012.1"/>
    <property type="molecule type" value="Genomic_DNA"/>
</dbReference>
<accession>A0A5N7IZY4</accession>
<dbReference type="AlphaFoldDB" id="A0A5N7IZY4"/>